<evidence type="ECO:0000313" key="17">
    <source>
        <dbReference type="Proteomes" id="UP001150830"/>
    </source>
</evidence>
<keyword evidence="3" id="KW-0813">Transport</keyword>
<keyword evidence="6 13" id="KW-0732">Signal</keyword>
<evidence type="ECO:0000256" key="1">
    <source>
        <dbReference type="ARBA" id="ARBA00004571"/>
    </source>
</evidence>
<evidence type="ECO:0000259" key="14">
    <source>
        <dbReference type="Pfam" id="PF00593"/>
    </source>
</evidence>
<dbReference type="PANTHER" id="PTHR30069:SF29">
    <property type="entry name" value="HEMOGLOBIN AND HEMOGLOBIN-HAPTOGLOBIN-BINDING PROTEIN 1-RELATED"/>
    <property type="match status" value="1"/>
</dbReference>
<feature type="chain" id="PRO_5040862633" evidence="13">
    <location>
        <begin position="27"/>
        <end position="625"/>
    </location>
</feature>
<dbReference type="Proteomes" id="UP001150830">
    <property type="component" value="Unassembled WGS sequence"/>
</dbReference>
<dbReference type="Gene3D" id="2.40.170.20">
    <property type="entry name" value="TonB-dependent receptor, beta-barrel domain"/>
    <property type="match status" value="1"/>
</dbReference>
<sequence length="625" mass="69995">MSTRTLFCRSALATSLALLLAVPLQAAPQRYDSHTLDPSSSASTAADLLLAIPGFFQMLTATGTEQIGLGGLSSSYLQILVNGSPIPAPDGQSRAWLQRISASRVRAIEVDREGNARQEWGGGAATINLIISEQEGSSHFSIHGGDADAGHGLSIDTHSRHDWQAGFSEQAATRQDERNSRQSHKNADLDWHTAPTPNIRLSSAIHDWRSEQSRKDSFLSPDLQLEALDAGARANELWMNLQSWSNQMTVNIDQQRLTLNTELATHERDQIWDNGYFHQAIQRYQLGLMLEELQDEHRWAFGANYRYQRLRETVSQQADSGSMAIRTRENHYQAFAEDNWQLTADARLHTGVRLESYDINQYEAPNVASERIASATWWLPSVTLYQRLGEHHNLIMSASQSVRPLDPVNLIPYSIGLDNHTWHGNRDAMDEIINRHEMEWQYQPGTSGQGQTLVHVRLLQHIRQNSVAWQIDSIDPTQVYLNNTGRSGRTQGIESGIRDWNWDSANLMLGSDIGFYRMSGDSGEPVVRLRVQIDRPENDQGRLYGLRFNLVSASHSTAIGSDGEVTINRAAGFDSCLYVRQHFSGNWYLSTMGRLNRFGASNSETGAMQAADSITSWQVGISWLL</sequence>
<dbReference type="InterPro" id="IPR036942">
    <property type="entry name" value="Beta-barrel_TonB_sf"/>
</dbReference>
<dbReference type="RefSeq" id="WP_283172668.1">
    <property type="nucleotide sequence ID" value="NZ_JAPNOA010000016.1"/>
</dbReference>
<feature type="domain" description="TonB-dependent receptor plug" evidence="15">
    <location>
        <begin position="41"/>
        <end position="125"/>
    </location>
</feature>
<dbReference type="GO" id="GO:0009279">
    <property type="term" value="C:cell outer membrane"/>
    <property type="evidence" value="ECO:0007669"/>
    <property type="project" value="UniProtKB-SubCell"/>
</dbReference>
<dbReference type="Pfam" id="PF00593">
    <property type="entry name" value="TonB_dep_Rec_b-barrel"/>
    <property type="match status" value="1"/>
</dbReference>
<evidence type="ECO:0000256" key="2">
    <source>
        <dbReference type="ARBA" id="ARBA00008143"/>
    </source>
</evidence>
<dbReference type="SUPFAM" id="SSF56935">
    <property type="entry name" value="Porins"/>
    <property type="match status" value="1"/>
</dbReference>
<comment type="similarity">
    <text evidence="2">Belongs to the TonB-dependent receptor family. Hemoglobin/haptoglobin binding protein subfamily.</text>
</comment>
<dbReference type="InterPro" id="IPR012910">
    <property type="entry name" value="Plug_dom"/>
</dbReference>
<dbReference type="GO" id="GO:0044718">
    <property type="term" value="P:siderophore transmembrane transport"/>
    <property type="evidence" value="ECO:0007669"/>
    <property type="project" value="TreeGrafter"/>
</dbReference>
<evidence type="ECO:0000256" key="4">
    <source>
        <dbReference type="ARBA" id="ARBA00022452"/>
    </source>
</evidence>
<reference evidence="16" key="1">
    <citation type="submission" date="2022-11" db="EMBL/GenBank/DDBJ databases">
        <title>Parathalassolutuus dongxingensis gen. nov., sp. nov., a novel member of family Oceanospirillaceae isolated from a coastal shrimp pond in Guangxi, China.</title>
        <authorList>
            <person name="Chen H."/>
        </authorList>
    </citation>
    <scope>NUCLEOTIDE SEQUENCE</scope>
    <source>
        <strain evidence="16">G-43</strain>
    </source>
</reference>
<protein>
    <submittedName>
        <fullName evidence="16">TonB-dependent receptor</fullName>
    </submittedName>
</protein>
<comment type="caution">
    <text evidence="16">The sequence shown here is derived from an EMBL/GenBank/DDBJ whole genome shotgun (WGS) entry which is preliminary data.</text>
</comment>
<comment type="subcellular location">
    <subcellularLocation>
        <location evidence="1">Cell outer membrane</location>
        <topology evidence="1">Multi-pass membrane protein</topology>
    </subcellularLocation>
</comment>
<evidence type="ECO:0000256" key="9">
    <source>
        <dbReference type="ARBA" id="ARBA00023170"/>
    </source>
</evidence>
<keyword evidence="5" id="KW-0812">Transmembrane</keyword>
<evidence type="ECO:0000256" key="8">
    <source>
        <dbReference type="ARBA" id="ARBA00023136"/>
    </source>
</evidence>
<dbReference type="PANTHER" id="PTHR30069">
    <property type="entry name" value="TONB-DEPENDENT OUTER MEMBRANE RECEPTOR"/>
    <property type="match status" value="1"/>
</dbReference>
<evidence type="ECO:0000256" key="12">
    <source>
        <dbReference type="SAM" id="MobiDB-lite"/>
    </source>
</evidence>
<evidence type="ECO:0000256" key="10">
    <source>
        <dbReference type="ARBA" id="ARBA00023237"/>
    </source>
</evidence>
<dbReference type="InterPro" id="IPR037066">
    <property type="entry name" value="Plug_dom_sf"/>
</dbReference>
<organism evidence="16 17">
    <name type="scientific">Parathalassolituus penaei</name>
    <dbReference type="NCBI Taxonomy" id="2997323"/>
    <lineage>
        <taxon>Bacteria</taxon>
        <taxon>Pseudomonadati</taxon>
        <taxon>Pseudomonadota</taxon>
        <taxon>Gammaproteobacteria</taxon>
        <taxon>Oceanospirillales</taxon>
        <taxon>Oceanospirillaceae</taxon>
        <taxon>Parathalassolituus</taxon>
    </lineage>
</organism>
<dbReference type="InterPro" id="IPR000531">
    <property type="entry name" value="Beta-barrel_TonB"/>
</dbReference>
<feature type="compositionally biased region" description="Basic and acidic residues" evidence="12">
    <location>
        <begin position="174"/>
        <end position="191"/>
    </location>
</feature>
<gene>
    <name evidence="16" type="ORF">OUO13_04570</name>
</gene>
<feature type="domain" description="TonB-dependent receptor-like beta-barrel" evidence="14">
    <location>
        <begin position="187"/>
        <end position="509"/>
    </location>
</feature>
<keyword evidence="7 11" id="KW-0798">TonB box</keyword>
<dbReference type="InterPro" id="IPR039426">
    <property type="entry name" value="TonB-dep_rcpt-like"/>
</dbReference>
<feature type="signal peptide" evidence="13">
    <location>
        <begin position="1"/>
        <end position="26"/>
    </location>
</feature>
<dbReference type="AlphaFoldDB" id="A0A9X3EBF8"/>
<keyword evidence="8 11" id="KW-0472">Membrane</keyword>
<keyword evidence="17" id="KW-1185">Reference proteome</keyword>
<evidence type="ECO:0000256" key="6">
    <source>
        <dbReference type="ARBA" id="ARBA00022729"/>
    </source>
</evidence>
<evidence type="ECO:0000259" key="15">
    <source>
        <dbReference type="Pfam" id="PF07715"/>
    </source>
</evidence>
<dbReference type="GO" id="GO:0015344">
    <property type="term" value="F:siderophore uptake transmembrane transporter activity"/>
    <property type="evidence" value="ECO:0007669"/>
    <property type="project" value="TreeGrafter"/>
</dbReference>
<keyword evidence="10" id="KW-0998">Cell outer membrane</keyword>
<proteinExistence type="inferred from homology"/>
<evidence type="ECO:0000256" key="5">
    <source>
        <dbReference type="ARBA" id="ARBA00022692"/>
    </source>
</evidence>
<evidence type="ECO:0000256" key="7">
    <source>
        <dbReference type="ARBA" id="ARBA00023077"/>
    </source>
</evidence>
<evidence type="ECO:0000256" key="3">
    <source>
        <dbReference type="ARBA" id="ARBA00022448"/>
    </source>
</evidence>
<dbReference type="Pfam" id="PF07715">
    <property type="entry name" value="Plug"/>
    <property type="match status" value="1"/>
</dbReference>
<dbReference type="EMBL" id="JAPNOA010000016">
    <property type="protein sequence ID" value="MCY0964452.1"/>
    <property type="molecule type" value="Genomic_DNA"/>
</dbReference>
<dbReference type="Gene3D" id="2.170.130.10">
    <property type="entry name" value="TonB-dependent receptor, plug domain"/>
    <property type="match status" value="1"/>
</dbReference>
<keyword evidence="4" id="KW-1134">Transmembrane beta strand</keyword>
<name>A0A9X3EBF8_9GAMM</name>
<feature type="region of interest" description="Disordered" evidence="12">
    <location>
        <begin position="170"/>
        <end position="194"/>
    </location>
</feature>
<evidence type="ECO:0000256" key="13">
    <source>
        <dbReference type="SAM" id="SignalP"/>
    </source>
</evidence>
<evidence type="ECO:0000256" key="11">
    <source>
        <dbReference type="RuleBase" id="RU003357"/>
    </source>
</evidence>
<accession>A0A9X3EBF8</accession>
<keyword evidence="9 16" id="KW-0675">Receptor</keyword>
<evidence type="ECO:0000313" key="16">
    <source>
        <dbReference type="EMBL" id="MCY0964452.1"/>
    </source>
</evidence>